<evidence type="ECO:0000313" key="1">
    <source>
        <dbReference type="EMBL" id="MDD9204946.1"/>
    </source>
</evidence>
<evidence type="ECO:0000313" key="2">
    <source>
        <dbReference type="Proteomes" id="UP001165561"/>
    </source>
</evidence>
<accession>A0ABT5TSA8</accession>
<organism evidence="1 2">
    <name type="scientific">Georgenia halotolerans</name>
    <dbReference type="NCBI Taxonomy" id="3028317"/>
    <lineage>
        <taxon>Bacteria</taxon>
        <taxon>Bacillati</taxon>
        <taxon>Actinomycetota</taxon>
        <taxon>Actinomycetes</taxon>
        <taxon>Micrococcales</taxon>
        <taxon>Bogoriellaceae</taxon>
        <taxon>Georgenia</taxon>
    </lineage>
</organism>
<dbReference type="Proteomes" id="UP001165561">
    <property type="component" value="Unassembled WGS sequence"/>
</dbReference>
<proteinExistence type="predicted"/>
<dbReference type="EMBL" id="JARACI010000119">
    <property type="protein sequence ID" value="MDD9204946.1"/>
    <property type="molecule type" value="Genomic_DNA"/>
</dbReference>
<feature type="non-terminal residue" evidence="1">
    <location>
        <position position="1"/>
    </location>
</feature>
<name>A0ABT5TSA8_9MICO</name>
<comment type="caution">
    <text evidence="1">The sequence shown here is derived from an EMBL/GenBank/DDBJ whole genome shotgun (WGS) entry which is preliminary data.</text>
</comment>
<protein>
    <submittedName>
        <fullName evidence="1">Phosphoribosylformylglycinamidine synthase</fullName>
    </submittedName>
</protein>
<reference evidence="1" key="1">
    <citation type="submission" date="2023-02" db="EMBL/GenBank/DDBJ databases">
        <title>Georgenia sp.10Sc9-8, isolated from a soil sample collected from the Taklamakan desert.</title>
        <authorList>
            <person name="Liu S."/>
        </authorList>
    </citation>
    <scope>NUCLEOTIDE SEQUENCE</scope>
    <source>
        <strain evidence="1">10Sc9-8</strain>
    </source>
</reference>
<gene>
    <name evidence="1" type="ORF">PU560_00535</name>
</gene>
<sequence length="39" mass="3973">VDGPVSDDHLQAARRAAETVLSNPVIEDVVSVVAADGEA</sequence>
<keyword evidence="2" id="KW-1185">Reference proteome</keyword>